<dbReference type="GeneID" id="94168499"/>
<reference evidence="3 4" key="1">
    <citation type="submission" date="2021-02" db="EMBL/GenBank/DDBJ databases">
        <title>Leishmania (Mundinia) enrietti genome sequencing and assembly.</title>
        <authorList>
            <person name="Almutairi H."/>
            <person name="Gatherer D."/>
        </authorList>
    </citation>
    <scope>NUCLEOTIDE SEQUENCE [LARGE SCALE GENOMIC DNA]</scope>
    <source>
        <strain evidence="3">CUR178</strain>
    </source>
</reference>
<feature type="compositionally biased region" description="Polar residues" evidence="1">
    <location>
        <begin position="198"/>
        <end position="211"/>
    </location>
</feature>
<sequence length="314" mass="34418">MSSNFLEMRGNPAASTPTLSLFELLDYGNGALELILMYWWAVVVGNLLLFAFAKHSLMRWELRRDRRRLECCNIRSCQRRRAVRESKSAVSELSQCTHSEAGPNASGAHAMATSPADKEPTGEEEATTPAGSFTSNSRRKEPRLSLSESKEDAASRKVAESALKTALRSTCRGLHEATAATNEEESRPPLLLPPLPSATASDLSFSTSPPSAIQATSSATARLLKRISFMSHDVGQSNNDRIDCSRHGSSSSDAFSRLSSCCPRYSEDEQRLIDKKRQENVRAWMEAKRALELTESLAAGSESIHSLSSVTFTD</sequence>
<dbReference type="Proteomes" id="UP000674179">
    <property type="component" value="Chromosome 35"/>
</dbReference>
<keyword evidence="4" id="KW-1185">Reference proteome</keyword>
<organism evidence="3 4">
    <name type="scientific">Leishmania enriettii</name>
    <dbReference type="NCBI Taxonomy" id="5663"/>
    <lineage>
        <taxon>Eukaryota</taxon>
        <taxon>Discoba</taxon>
        <taxon>Euglenozoa</taxon>
        <taxon>Kinetoplastea</taxon>
        <taxon>Metakinetoplastina</taxon>
        <taxon>Trypanosomatida</taxon>
        <taxon>Trypanosomatidae</taxon>
        <taxon>Leishmaniinae</taxon>
        <taxon>Leishmania</taxon>
    </lineage>
</organism>
<dbReference type="AlphaFoldDB" id="A0A836KE86"/>
<feature type="transmembrane region" description="Helical" evidence="2">
    <location>
        <begin position="37"/>
        <end position="57"/>
    </location>
</feature>
<dbReference type="KEGG" id="lenr:94168499"/>
<accession>A0A836KE86</accession>
<feature type="region of interest" description="Disordered" evidence="1">
    <location>
        <begin position="178"/>
        <end position="211"/>
    </location>
</feature>
<keyword evidence="2" id="KW-0472">Membrane</keyword>
<name>A0A836KE86_LEIEN</name>
<gene>
    <name evidence="3" type="ORF">CUR178_01214</name>
</gene>
<evidence type="ECO:0000313" key="4">
    <source>
        <dbReference type="Proteomes" id="UP000674179"/>
    </source>
</evidence>
<protein>
    <submittedName>
        <fullName evidence="3">Uncharacterized protein</fullName>
    </submittedName>
</protein>
<keyword evidence="2" id="KW-0812">Transmembrane</keyword>
<keyword evidence="2" id="KW-1133">Transmembrane helix</keyword>
<evidence type="ECO:0000256" key="1">
    <source>
        <dbReference type="SAM" id="MobiDB-lite"/>
    </source>
</evidence>
<feature type="region of interest" description="Disordered" evidence="1">
    <location>
        <begin position="94"/>
        <end position="157"/>
    </location>
</feature>
<dbReference type="OrthoDB" id="266399at2759"/>
<feature type="compositionally biased region" description="Basic and acidic residues" evidence="1">
    <location>
        <begin position="138"/>
        <end position="157"/>
    </location>
</feature>
<comment type="caution">
    <text evidence="3">The sequence shown here is derived from an EMBL/GenBank/DDBJ whole genome shotgun (WGS) entry which is preliminary data.</text>
</comment>
<proteinExistence type="predicted"/>
<evidence type="ECO:0000256" key="2">
    <source>
        <dbReference type="SAM" id="Phobius"/>
    </source>
</evidence>
<dbReference type="EMBL" id="JAFHKP010000035">
    <property type="protein sequence ID" value="KAG5467570.1"/>
    <property type="molecule type" value="Genomic_DNA"/>
</dbReference>
<evidence type="ECO:0000313" key="3">
    <source>
        <dbReference type="EMBL" id="KAG5467570.1"/>
    </source>
</evidence>
<dbReference type="RefSeq" id="XP_067689092.1">
    <property type="nucleotide sequence ID" value="XM_067832989.1"/>
</dbReference>